<dbReference type="SUPFAM" id="SSF53448">
    <property type="entry name" value="Nucleotide-diphospho-sugar transferases"/>
    <property type="match status" value="1"/>
</dbReference>
<name>A0ABP8ZEU7_9MICO</name>
<dbReference type="Proteomes" id="UP001500121">
    <property type="component" value="Unassembled WGS sequence"/>
</dbReference>
<organism evidence="7 8">
    <name type="scientific">Amnibacterium soli</name>
    <dbReference type="NCBI Taxonomy" id="1282736"/>
    <lineage>
        <taxon>Bacteria</taxon>
        <taxon>Bacillati</taxon>
        <taxon>Actinomycetota</taxon>
        <taxon>Actinomycetes</taxon>
        <taxon>Micrococcales</taxon>
        <taxon>Microbacteriaceae</taxon>
        <taxon>Amnibacterium</taxon>
    </lineage>
</organism>
<dbReference type="PANTHER" id="PTHR43179">
    <property type="entry name" value="RHAMNOSYLTRANSFERASE WBBL"/>
    <property type="match status" value="1"/>
</dbReference>
<comment type="caution">
    <text evidence="7">The sequence shown here is derived from an EMBL/GenBank/DDBJ whole genome shotgun (WGS) entry which is preliminary data.</text>
</comment>
<dbReference type="InterPro" id="IPR001173">
    <property type="entry name" value="Glyco_trans_2-like"/>
</dbReference>
<evidence type="ECO:0000313" key="7">
    <source>
        <dbReference type="EMBL" id="GAA4753782.1"/>
    </source>
</evidence>
<protein>
    <submittedName>
        <fullName evidence="7">Glycosyltransferase</fullName>
    </submittedName>
</protein>
<keyword evidence="8" id="KW-1185">Reference proteome</keyword>
<evidence type="ECO:0000259" key="6">
    <source>
        <dbReference type="Pfam" id="PF00535"/>
    </source>
</evidence>
<evidence type="ECO:0000256" key="4">
    <source>
        <dbReference type="ARBA" id="ARBA00022679"/>
    </source>
</evidence>
<dbReference type="Gene3D" id="3.90.550.10">
    <property type="entry name" value="Spore Coat Polysaccharide Biosynthesis Protein SpsA, Chain A"/>
    <property type="match status" value="1"/>
</dbReference>
<keyword evidence="3" id="KW-0328">Glycosyltransferase</keyword>
<sequence>MGGMHSFCGGGPARSGGTAVHWEPASGGSERRRHSDGHRDTVRIVRLSTDRRDGRTSKVALVTVTYGDRAQLVSGTVRSGLQQGAAEAIVIANGASLASLAALERMRLDEGLPLRVLDLGINHGSAAGFAAGLEAARASDADFAWILDDDNRPDAGCLSRALETFRAGSETEAALAVCCVREADLAALEAGAPLEAIRPRDGHFCGVDAFERLARRLRRSSPVAEGAVLEIEYNPYGGMLVQVEDIDRTEPPDTRFVLYSDDFDWTRRLHRAGVRLVMDTGAVVRDAVDRWGDDDDGGGYFTRMIRSRDRARAYFALRNSIHFSRACATSAGSRMRFLGNGVLVSLWLAASSFRMGRAGFLRLYLRAWRDSRAPLGASPYGMPGGIAAG</sequence>
<evidence type="ECO:0000313" key="8">
    <source>
        <dbReference type="Proteomes" id="UP001500121"/>
    </source>
</evidence>
<dbReference type="Pfam" id="PF00535">
    <property type="entry name" value="Glycos_transf_2"/>
    <property type="match status" value="1"/>
</dbReference>
<dbReference type="EMBL" id="BAABLP010000006">
    <property type="protein sequence ID" value="GAA4753782.1"/>
    <property type="molecule type" value="Genomic_DNA"/>
</dbReference>
<keyword evidence="4" id="KW-0808">Transferase</keyword>
<proteinExistence type="inferred from homology"/>
<evidence type="ECO:0000256" key="3">
    <source>
        <dbReference type="ARBA" id="ARBA00022676"/>
    </source>
</evidence>
<evidence type="ECO:0000256" key="2">
    <source>
        <dbReference type="ARBA" id="ARBA00006739"/>
    </source>
</evidence>
<feature type="region of interest" description="Disordered" evidence="5">
    <location>
        <begin position="1"/>
        <end position="39"/>
    </location>
</feature>
<gene>
    <name evidence="7" type="ORF">GCM10025783_28370</name>
</gene>
<feature type="domain" description="Glycosyltransferase 2-like" evidence="6">
    <location>
        <begin position="62"/>
        <end position="168"/>
    </location>
</feature>
<feature type="compositionally biased region" description="Gly residues" evidence="5">
    <location>
        <begin position="1"/>
        <end position="14"/>
    </location>
</feature>
<reference evidence="8" key="1">
    <citation type="journal article" date="2019" name="Int. J. Syst. Evol. Microbiol.">
        <title>The Global Catalogue of Microorganisms (GCM) 10K type strain sequencing project: providing services to taxonomists for standard genome sequencing and annotation.</title>
        <authorList>
            <consortium name="The Broad Institute Genomics Platform"/>
            <consortium name="The Broad Institute Genome Sequencing Center for Infectious Disease"/>
            <person name="Wu L."/>
            <person name="Ma J."/>
        </authorList>
    </citation>
    <scope>NUCLEOTIDE SEQUENCE [LARGE SCALE GENOMIC DNA]</scope>
    <source>
        <strain evidence="8">JCM 19015</strain>
    </source>
</reference>
<comment type="pathway">
    <text evidence="1">Cell wall biogenesis; cell wall polysaccharide biosynthesis.</text>
</comment>
<accession>A0ABP8ZEU7</accession>
<dbReference type="PANTHER" id="PTHR43179:SF12">
    <property type="entry name" value="GALACTOFURANOSYLTRANSFERASE GLFT2"/>
    <property type="match status" value="1"/>
</dbReference>
<evidence type="ECO:0000256" key="5">
    <source>
        <dbReference type="SAM" id="MobiDB-lite"/>
    </source>
</evidence>
<dbReference type="InterPro" id="IPR029044">
    <property type="entry name" value="Nucleotide-diphossugar_trans"/>
</dbReference>
<evidence type="ECO:0000256" key="1">
    <source>
        <dbReference type="ARBA" id="ARBA00004776"/>
    </source>
</evidence>
<comment type="similarity">
    <text evidence="2">Belongs to the glycosyltransferase 2 family.</text>
</comment>